<dbReference type="InterPro" id="IPR004027">
    <property type="entry name" value="SEC_C_motif"/>
</dbReference>
<dbReference type="InterPro" id="IPR036266">
    <property type="entry name" value="SecA_Wing/Scaffold_sf"/>
</dbReference>
<dbReference type="AlphaFoldDB" id="A0A5S9MHN3"/>
<sequence>MFEHMVASIEDDVAKYVLKSEIQNNLEREEVVQGQTTAHQPQEGDEEKTVKKKPVRKVVDIGRNSPCHCGSGKKYKNCHGKTE</sequence>
<dbReference type="SUPFAM" id="SSF103642">
    <property type="entry name" value="Sec-C motif"/>
    <property type="match status" value="1"/>
</dbReference>
<dbReference type="Proteomes" id="UP000464658">
    <property type="component" value="Chromosome"/>
</dbReference>
<feature type="region of interest" description="Disordered" evidence="1">
    <location>
        <begin position="29"/>
        <end position="83"/>
    </location>
</feature>
<protein>
    <recommendedName>
        <fullName evidence="4">SecA Wing/Scaffold domain-containing protein</fullName>
    </recommendedName>
</protein>
<feature type="compositionally biased region" description="Basic residues" evidence="1">
    <location>
        <begin position="71"/>
        <end position="83"/>
    </location>
</feature>
<evidence type="ECO:0000313" key="2">
    <source>
        <dbReference type="EMBL" id="BBP92588.1"/>
    </source>
</evidence>
<dbReference type="EMBL" id="AP021906">
    <property type="protein sequence ID" value="BBP92588.1"/>
    <property type="molecule type" value="Genomic_DNA"/>
</dbReference>
<dbReference type="Pfam" id="PF02810">
    <property type="entry name" value="SEC-C"/>
    <property type="match status" value="1"/>
</dbReference>
<dbReference type="SUPFAM" id="SSF81886">
    <property type="entry name" value="Helical scaffold and wing domains of SecA"/>
    <property type="match status" value="1"/>
</dbReference>
<evidence type="ECO:0008006" key="4">
    <source>
        <dbReference type="Google" id="ProtNLM"/>
    </source>
</evidence>
<organism evidence="2 3">
    <name type="scientific">Bacillus safensis</name>
    <dbReference type="NCBI Taxonomy" id="561879"/>
    <lineage>
        <taxon>Bacteria</taxon>
        <taxon>Bacillati</taxon>
        <taxon>Bacillota</taxon>
        <taxon>Bacilli</taxon>
        <taxon>Bacillales</taxon>
        <taxon>Bacillaceae</taxon>
        <taxon>Bacillus</taxon>
    </lineage>
</organism>
<dbReference type="Gene3D" id="3.10.450.50">
    <property type="match status" value="1"/>
</dbReference>
<name>A0A5S9MHN3_BACIA</name>
<proteinExistence type="predicted"/>
<accession>A0A5S9MHN3</accession>
<reference evidence="2 3" key="1">
    <citation type="submission" date="2019-12" db="EMBL/GenBank/DDBJ databases">
        <title>Full genome sequence of a Bacillus safensis strain isolated from commercially available natto in Indonesia.</title>
        <authorList>
            <person name="Yoshida M."/>
            <person name="Uomi M."/>
            <person name="Waturangi D."/>
            <person name="Ekaputri J.J."/>
            <person name="Setiamarga D.H.E."/>
        </authorList>
    </citation>
    <scope>NUCLEOTIDE SEQUENCE [LARGE SCALE GENOMIC DNA]</scope>
    <source>
        <strain evidence="2 3">IDN1</strain>
    </source>
</reference>
<evidence type="ECO:0000313" key="3">
    <source>
        <dbReference type="Proteomes" id="UP000464658"/>
    </source>
</evidence>
<gene>
    <name evidence="2" type="ORF">BsIDN1_62060</name>
</gene>
<evidence type="ECO:0000256" key="1">
    <source>
        <dbReference type="SAM" id="MobiDB-lite"/>
    </source>
</evidence>